<evidence type="ECO:0000313" key="12">
    <source>
        <dbReference type="EMBL" id="PWE23425.1"/>
    </source>
</evidence>
<dbReference type="PANTHER" id="PTHR10683">
    <property type="entry name" value="TRANSALDOLASE"/>
    <property type="match status" value="1"/>
</dbReference>
<dbReference type="InterPro" id="IPR004732">
    <property type="entry name" value="Transaldolase_2"/>
</dbReference>
<dbReference type="AlphaFoldDB" id="A0A2U2C314"/>
<dbReference type="UniPathway" id="UPA00115">
    <property type="reaction ID" value="UER00414"/>
</dbReference>
<evidence type="ECO:0000256" key="5">
    <source>
        <dbReference type="ARBA" id="ARBA00013151"/>
    </source>
</evidence>
<keyword evidence="6 11" id="KW-0963">Cytoplasm</keyword>
<dbReference type="EMBL" id="QEYI01000001">
    <property type="protein sequence ID" value="PWE23425.1"/>
    <property type="molecule type" value="Genomic_DNA"/>
</dbReference>
<evidence type="ECO:0000256" key="6">
    <source>
        <dbReference type="ARBA" id="ARBA00022490"/>
    </source>
</evidence>
<gene>
    <name evidence="11" type="primary">tal</name>
    <name evidence="12" type="ORF">DF188_01730</name>
</gene>
<evidence type="ECO:0000313" key="13">
    <source>
        <dbReference type="Proteomes" id="UP000245014"/>
    </source>
</evidence>
<sequence>MKEFEEINYSIWCDFIERDFLENRFQEIINDGTIKGATSNPAIFESSIKSSSAYKQQLLMLQANENKAIYEELAFTDIKRAAELLEPLYKKNNNNGFISIEVDPLLCDDASLTIEEGLRIHKSLHSDNVMIKIPATQAGYIAMRELTSRGIHVNATLVFSQEQAKMCAMALDEGIKASNKDIKAVISVFVSRFDREIDSDLIIKGLPHSKLGIINATKCYHIVEKFENRNIRTLFASTGVKGNELSPSYYVDNLIYPNSINTAPLSTIEAWLEIGKKEPSVVISEAECDTFLDLLDKNDFNVDKISNKLLNDGLEAFKISFKELLEKVKN</sequence>
<dbReference type="RefSeq" id="WP_109066099.1">
    <property type="nucleotide sequence ID" value="NZ_QEYG01000031.1"/>
</dbReference>
<evidence type="ECO:0000256" key="7">
    <source>
        <dbReference type="ARBA" id="ARBA00022679"/>
    </source>
</evidence>
<dbReference type="Proteomes" id="UP000245014">
    <property type="component" value="Unassembled WGS sequence"/>
</dbReference>
<comment type="catalytic activity">
    <reaction evidence="10 11">
        <text>D-sedoheptulose 7-phosphate + D-glyceraldehyde 3-phosphate = D-erythrose 4-phosphate + beta-D-fructose 6-phosphate</text>
        <dbReference type="Rhea" id="RHEA:17053"/>
        <dbReference type="ChEBI" id="CHEBI:16897"/>
        <dbReference type="ChEBI" id="CHEBI:57483"/>
        <dbReference type="ChEBI" id="CHEBI:57634"/>
        <dbReference type="ChEBI" id="CHEBI:59776"/>
        <dbReference type="EC" id="2.2.1.2"/>
    </reaction>
</comment>
<feature type="active site" description="Schiff-base intermediate with substrate" evidence="11">
    <location>
        <position position="132"/>
    </location>
</feature>
<dbReference type="PANTHER" id="PTHR10683:SF31">
    <property type="entry name" value="TRANSALDOLASE"/>
    <property type="match status" value="1"/>
</dbReference>
<evidence type="ECO:0000256" key="11">
    <source>
        <dbReference type="HAMAP-Rule" id="MF_00493"/>
    </source>
</evidence>
<evidence type="ECO:0000256" key="4">
    <source>
        <dbReference type="ARBA" id="ARBA00008426"/>
    </source>
</evidence>
<comment type="caution">
    <text evidence="12">The sequence shown here is derived from an EMBL/GenBank/DDBJ whole genome shotgun (WGS) entry which is preliminary data.</text>
</comment>
<comment type="function">
    <text evidence="1 11">Transaldolase is important for the balance of metabolites in the pentose-phosphate pathway.</text>
</comment>
<keyword evidence="9 11" id="KW-0704">Schiff base</keyword>
<organism evidence="12 13">
    <name type="scientific">Aliarcobacter skirrowii</name>
    <dbReference type="NCBI Taxonomy" id="28200"/>
    <lineage>
        <taxon>Bacteria</taxon>
        <taxon>Pseudomonadati</taxon>
        <taxon>Campylobacterota</taxon>
        <taxon>Epsilonproteobacteria</taxon>
        <taxon>Campylobacterales</taxon>
        <taxon>Arcobacteraceae</taxon>
        <taxon>Aliarcobacter</taxon>
    </lineage>
</organism>
<dbReference type="Gene3D" id="3.20.20.70">
    <property type="entry name" value="Aldolase class I"/>
    <property type="match status" value="1"/>
</dbReference>
<reference evidence="12 13" key="1">
    <citation type="submission" date="2018-05" db="EMBL/GenBank/DDBJ databases">
        <title>Antimicrobial susceptibility testing and genomic analysis of Arcobacter skirrowii strains and one Arcobacter butzleri isolated from German poultry farms.</title>
        <authorList>
            <person name="Haenel I."/>
            <person name="Hotzel H."/>
            <person name="Tomaso H."/>
            <person name="Busch A."/>
        </authorList>
    </citation>
    <scope>NUCLEOTIDE SEQUENCE [LARGE SCALE GENOMIC DNA]</scope>
    <source>
        <strain evidence="13">v</strain>
    </source>
</reference>
<evidence type="ECO:0000256" key="2">
    <source>
        <dbReference type="ARBA" id="ARBA00004496"/>
    </source>
</evidence>
<dbReference type="GO" id="GO:0006098">
    <property type="term" value="P:pentose-phosphate shunt"/>
    <property type="evidence" value="ECO:0007669"/>
    <property type="project" value="UniProtKB-UniRule"/>
</dbReference>
<comment type="pathway">
    <text evidence="3 11">Carbohydrate degradation; pentose phosphate pathway; D-glyceraldehyde 3-phosphate and beta-D-fructose 6-phosphate from D-ribose 5-phosphate and D-xylulose 5-phosphate (non-oxidative stage): step 2/3.</text>
</comment>
<dbReference type="NCBIfam" id="TIGR00876">
    <property type="entry name" value="tal_mycobact"/>
    <property type="match status" value="1"/>
</dbReference>
<comment type="similarity">
    <text evidence="4 11">Belongs to the transaldolase family. Type 2 subfamily.</text>
</comment>
<dbReference type="PIRSF" id="PIRSF036915">
    <property type="entry name" value="Trnald_Bac_Plnt"/>
    <property type="match status" value="1"/>
</dbReference>
<dbReference type="EC" id="2.2.1.2" evidence="5 11"/>
<dbReference type="InterPro" id="IPR001585">
    <property type="entry name" value="TAL/FSA"/>
</dbReference>
<name>A0A2U2C314_9BACT</name>
<keyword evidence="8 11" id="KW-0570">Pentose shunt</keyword>
<evidence type="ECO:0000256" key="10">
    <source>
        <dbReference type="ARBA" id="ARBA00048810"/>
    </source>
</evidence>
<dbReference type="Pfam" id="PF00923">
    <property type="entry name" value="TAL_FSA"/>
    <property type="match status" value="1"/>
</dbReference>
<dbReference type="HAMAP" id="MF_00493">
    <property type="entry name" value="Transaldolase_2"/>
    <property type="match status" value="1"/>
</dbReference>
<dbReference type="InterPro" id="IPR018225">
    <property type="entry name" value="Transaldolase_AS"/>
</dbReference>
<dbReference type="NCBIfam" id="NF003026">
    <property type="entry name" value="PRK03903.1"/>
    <property type="match status" value="1"/>
</dbReference>
<evidence type="ECO:0000256" key="9">
    <source>
        <dbReference type="ARBA" id="ARBA00023270"/>
    </source>
</evidence>
<dbReference type="GO" id="GO:0005737">
    <property type="term" value="C:cytoplasm"/>
    <property type="evidence" value="ECO:0007669"/>
    <property type="project" value="UniProtKB-SubCell"/>
</dbReference>
<evidence type="ECO:0000256" key="3">
    <source>
        <dbReference type="ARBA" id="ARBA00004857"/>
    </source>
</evidence>
<dbReference type="SUPFAM" id="SSF51569">
    <property type="entry name" value="Aldolase"/>
    <property type="match status" value="1"/>
</dbReference>
<dbReference type="InterPro" id="IPR013785">
    <property type="entry name" value="Aldolase_TIM"/>
</dbReference>
<accession>A0A2U2C314</accession>
<comment type="subcellular location">
    <subcellularLocation>
        <location evidence="2 11">Cytoplasm</location>
    </subcellularLocation>
</comment>
<dbReference type="PROSITE" id="PS01054">
    <property type="entry name" value="TRANSALDOLASE_1"/>
    <property type="match status" value="1"/>
</dbReference>
<dbReference type="GO" id="GO:0004801">
    <property type="term" value="F:transaldolase activity"/>
    <property type="evidence" value="ECO:0007669"/>
    <property type="project" value="UniProtKB-UniRule"/>
</dbReference>
<protein>
    <recommendedName>
        <fullName evidence="5 11">Transaldolase</fullName>
        <ecNumber evidence="5 11">2.2.1.2</ecNumber>
    </recommendedName>
</protein>
<evidence type="ECO:0000256" key="1">
    <source>
        <dbReference type="ARBA" id="ARBA00003518"/>
    </source>
</evidence>
<evidence type="ECO:0000256" key="8">
    <source>
        <dbReference type="ARBA" id="ARBA00023126"/>
    </source>
</evidence>
<keyword evidence="7 11" id="KW-0808">Transferase</keyword>
<dbReference type="STRING" id="28200.GCA_001572935_00833"/>
<proteinExistence type="inferred from homology"/>
<dbReference type="GO" id="GO:0005975">
    <property type="term" value="P:carbohydrate metabolic process"/>
    <property type="evidence" value="ECO:0007669"/>
    <property type="project" value="InterPro"/>
</dbReference>